<dbReference type="PROSITE" id="PS52004">
    <property type="entry name" value="KS3_2"/>
    <property type="match status" value="2"/>
</dbReference>
<dbReference type="PANTHER" id="PTHR43775">
    <property type="entry name" value="FATTY ACID SYNTHASE"/>
    <property type="match status" value="1"/>
</dbReference>
<dbReference type="SMART" id="SM00823">
    <property type="entry name" value="PKS_PP"/>
    <property type="match status" value="3"/>
</dbReference>
<dbReference type="Gene3D" id="1.10.1240.100">
    <property type="match status" value="2"/>
</dbReference>
<dbReference type="RefSeq" id="WP_346195784.1">
    <property type="nucleotide sequence ID" value="NZ_JBDJHV010000029.1"/>
</dbReference>
<dbReference type="Pfam" id="PF08659">
    <property type="entry name" value="KR"/>
    <property type="match status" value="1"/>
</dbReference>
<evidence type="ECO:0000313" key="14">
    <source>
        <dbReference type="Proteomes" id="UP001438292"/>
    </source>
</evidence>
<dbReference type="InterPro" id="IPR036736">
    <property type="entry name" value="ACP-like_sf"/>
</dbReference>
<dbReference type="EMBL" id="JBDQQU010000385">
    <property type="protein sequence ID" value="MEO3957521.1"/>
    <property type="molecule type" value="Genomic_DNA"/>
</dbReference>
<dbReference type="Pfam" id="PF21089">
    <property type="entry name" value="PKS_DH_N"/>
    <property type="match status" value="1"/>
</dbReference>
<keyword evidence="14" id="KW-1185">Reference proteome</keyword>
<keyword evidence="4" id="KW-0963">Cytoplasm</keyword>
<dbReference type="Pfam" id="PF02801">
    <property type="entry name" value="Ketoacyl-synt_C"/>
    <property type="match status" value="2"/>
</dbReference>
<feature type="region of interest" description="Disordered" evidence="9">
    <location>
        <begin position="380"/>
        <end position="404"/>
    </location>
</feature>
<comment type="caution">
    <text evidence="13">The sequence shown here is derived from an EMBL/GenBank/DDBJ whole genome shotgun (WGS) entry which is preliminary data.</text>
</comment>
<keyword evidence="5" id="KW-0597">Phosphoprotein</keyword>
<feature type="region of interest" description="N-terminal hotdog fold" evidence="8">
    <location>
        <begin position="1"/>
        <end position="114"/>
    </location>
</feature>
<feature type="domain" description="Ketosynthase family 3 (KS3)" evidence="11">
    <location>
        <begin position="1609"/>
        <end position="2040"/>
    </location>
</feature>
<dbReference type="SMART" id="SM01294">
    <property type="entry name" value="PKS_PP_betabranch"/>
    <property type="match status" value="2"/>
</dbReference>
<dbReference type="PANTHER" id="PTHR43775:SF37">
    <property type="entry name" value="SI:DKEY-61P9.11"/>
    <property type="match status" value="1"/>
</dbReference>
<keyword evidence="6" id="KW-0808">Transferase</keyword>
<evidence type="ECO:0000256" key="4">
    <source>
        <dbReference type="ARBA" id="ARBA00022490"/>
    </source>
</evidence>
<dbReference type="InterPro" id="IPR020806">
    <property type="entry name" value="PKS_PP-bd"/>
</dbReference>
<keyword evidence="7" id="KW-0677">Repeat</keyword>
<dbReference type="InterPro" id="IPR014030">
    <property type="entry name" value="Ketoacyl_synth_N"/>
</dbReference>
<dbReference type="Pfam" id="PF22336">
    <property type="entry name" value="RhiE-like_linker"/>
    <property type="match status" value="1"/>
</dbReference>
<feature type="active site" description="Proton donor; for dehydratase activity" evidence="8">
    <location>
        <position position="190"/>
    </location>
</feature>
<reference evidence="13 14" key="1">
    <citation type="submission" date="2024-05" db="EMBL/GenBank/DDBJ databases">
        <authorList>
            <person name="De Oliveira J.P."/>
            <person name="Noriler S.A."/>
            <person name="De Oliveira A.G."/>
            <person name="Sipoli D.S."/>
        </authorList>
    </citation>
    <scope>NUCLEOTIDE SEQUENCE [LARGE SCALE GENOMIC DNA]</scope>
    <source>
        <strain evidence="13 14">LABIM186</strain>
    </source>
</reference>
<dbReference type="SMART" id="SM00822">
    <property type="entry name" value="PKS_KR"/>
    <property type="match status" value="1"/>
</dbReference>
<comment type="pathway">
    <text evidence="2">Antibiotic biosynthesis.</text>
</comment>
<dbReference type="SUPFAM" id="SSF51735">
    <property type="entry name" value="NAD(P)-binding Rossmann-fold domains"/>
    <property type="match status" value="1"/>
</dbReference>
<proteinExistence type="predicted"/>
<feature type="region of interest" description="C-terminal hotdog fold" evidence="8">
    <location>
        <begin position="129"/>
        <end position="276"/>
    </location>
</feature>
<dbReference type="InterPro" id="IPR013968">
    <property type="entry name" value="PKS_KR"/>
</dbReference>
<dbReference type="PROSITE" id="PS50075">
    <property type="entry name" value="CARRIER"/>
    <property type="match status" value="2"/>
</dbReference>
<keyword evidence="3" id="KW-0596">Phosphopantetheine</keyword>
<dbReference type="Pfam" id="PF22621">
    <property type="entry name" value="CurL-like_PKS_C"/>
    <property type="match status" value="1"/>
</dbReference>
<dbReference type="Gene3D" id="1.10.1200.10">
    <property type="entry name" value="ACP-like"/>
    <property type="match status" value="3"/>
</dbReference>
<dbReference type="SMART" id="SM00825">
    <property type="entry name" value="PKS_KS"/>
    <property type="match status" value="2"/>
</dbReference>
<dbReference type="InterPro" id="IPR049552">
    <property type="entry name" value="PKS_DH_N"/>
</dbReference>
<dbReference type="InterPro" id="IPR042104">
    <property type="entry name" value="PKS_dehydratase_sf"/>
</dbReference>
<evidence type="ECO:0000256" key="8">
    <source>
        <dbReference type="PROSITE-ProRule" id="PRU01363"/>
    </source>
</evidence>
<dbReference type="CDD" id="cd08953">
    <property type="entry name" value="KR_2_SDR_x"/>
    <property type="match status" value="1"/>
</dbReference>
<evidence type="ECO:0000313" key="13">
    <source>
        <dbReference type="EMBL" id="MEO3957521.1"/>
    </source>
</evidence>
<feature type="domain" description="PKS/mFAS DH" evidence="12">
    <location>
        <begin position="1"/>
        <end position="276"/>
    </location>
</feature>
<gene>
    <name evidence="13" type="ORF">ABH309_24040</name>
</gene>
<evidence type="ECO:0000259" key="10">
    <source>
        <dbReference type="PROSITE" id="PS50075"/>
    </source>
</evidence>
<evidence type="ECO:0000256" key="7">
    <source>
        <dbReference type="ARBA" id="ARBA00022737"/>
    </source>
</evidence>
<dbReference type="InterPro" id="IPR054514">
    <property type="entry name" value="RhiE-like_linker"/>
</dbReference>
<dbReference type="InterPro" id="IPR049900">
    <property type="entry name" value="PKS_mFAS_DH"/>
</dbReference>
<feature type="domain" description="Carrier" evidence="10">
    <location>
        <begin position="300"/>
        <end position="377"/>
    </location>
</feature>
<evidence type="ECO:0000256" key="5">
    <source>
        <dbReference type="ARBA" id="ARBA00022553"/>
    </source>
</evidence>
<dbReference type="Gene3D" id="3.10.129.110">
    <property type="entry name" value="Polyketide synthase dehydratase"/>
    <property type="match status" value="1"/>
</dbReference>
<evidence type="ECO:0000256" key="9">
    <source>
        <dbReference type="SAM" id="MobiDB-lite"/>
    </source>
</evidence>
<dbReference type="InterPro" id="IPR050091">
    <property type="entry name" value="PKS_NRPS_Biosynth_Enz"/>
</dbReference>
<sequence length="2355" mass="258374">MREQLRFDVDHPIFRNHKVHGESLLPGLAYIDILYQIFRDRGYDFSCLELRDLIIFHPMVVRKDAGLDIEIECEEYAEGVWKIRVDSKSPVDDGLTGEGTCYATAQMRIVDPVSFEDEIRAGELKRDASNRSSLNEIYASCKEYGLVHTRFMRASGTAYGVNDAVIVDLSLGRAARDSAAGFMFHPVLIDGSAIGAAVTLERGQGESRSLFLPLYYESFRAAALLNSRCLVRARRAPVVNDKELSSVTLEFFDEYGRKVAELMKLTSKRVRAGWESASAGNQDGFPPPRPSSDASPVSFSADRNAQAFLRELIAQRLQLPASQIDPDAGYYEMGLGSATMLLIMKDIEAKLGQSVSPILPFEYPTIASLANYLRETYPESFQETAQQERAPESEPQAPDAREDANGSEVAIIGISGRFPGAANIEALWSNLCEGVDSVSEIPRDRWDWRRYQKVQSSSGKRISKWGGFIDGVDRFDAKFFRITPREAELMDPQERLFLEVCWEAIEDAGYTPQNLVSAHGLAGRRKVGVFVGVMHKDYTLVGMDEMRHEEGIPLSLNTAPIANRVSYVCNFHGPSMAIDTVCSSSLTASHLAVESILRGESEVALAGGVNLSLHPAKYLTYGIAEFHSSDGRCRSFGTGGDGYVSAEGVGAVLLKPLQAAIRDGDNIYAVIKGSVINHGGSASGVTVPNPIAQAEMIDACLIKSAVDPSTISYVEAHGTGTSLGDPIEIQGLVKAFGKHTDLKQFCAIGSLKSNIGHAESAAGVCGLIKTALQLSRKTLVPSLHADQLNPYIDFDQTPFYVQRRAEPWKRPTLPTVEARKAIPRRAGISAFGASGSNAHMILEEYEAPGIDTGLRAEGVPVFIIPLSAKNEERLRAYAKKLLSHLDRHADQQRIRIADIAYTLQVGRVALTERVAFVVSSIPALQEKLGLYLEYAASQFDIESGIDGECFYRGSTPHGQSALSDPNHAEKIASWAGEERLEKIAQHWTSGGTVDWGLLHSGYRLRRISLPTYPFAEDRYWISVRREKEDEAAQWKSQQAGNDLLMLHPGWRESDAAPVPQREYSQRWVLLCGAAKVYAAELSERIPLLQLRSIPVCDGGIARMFDVAAATVFDIVKGIVQAKPTHDVLVQIVVPNVGAEQLLAGLAGIVKTARLEEPKLIGQLIEVDVDGVDLSMTTKLIDEERHPECHRVRYANGARWIESLAVIHHAESTSIPWKEQGVYLITGGAGGLGLLFAEEIASKVHEATIVIMGRSVLTEERRGRIDKLARPGLRIEYRRADIEDRAAVRALIEHIDSQHGVLSGVIHSAGLIRDNFIIRKRVDEFASVLAPKVDGLVHLDEETKHLKLDFLLIFSSGAGVIGNVGQADYATANAFMDAYASYRNRLADAGLRHGRALSVNWPLWRDGGMGVDETTERLMAENFGMVPMETSLGMQACYRSFALGIDQVMVMAGHLDRLRQSLSLNDAAKGAPALLAEPENLSDAQLREGVLGQLKEIFSEITKLDARDIYTDEAMDELGLDSVMVTQLNQKLAVIFGNLSKTLFYEKRNIGALGDYLIDEYRTACLAWVSALASTNLNVDMAQCGSETSRAQAAFLTAQVGSAAKIDAEDDGVAIIGMSARFPQAKNIEAFWNNLKTAKNLVAEIPAERWDWRVFYDNDRQHAGVKGKSYGKHGAFLEDFADFDPTFFRMSPREAMGIDPQERLFLQECWRALEDAGYAPSALTERVKQRAGVFCGITKTGFNLWNSDKSTVVYSTSFASLVNRVSYHLDWRGPCLPVDTMCSSSLVALHQACEGLRSKNIDIALSGGVNLYLHPLNYVALSQGQLLSATHESSVFGIGGDGFMPSEGVGVVLLKRLADAKRDNDNILAIIRASAINHAGRTNGYGVPDPEHQAAVIKAALERGNIDPQTITYIESAANGSEMGDAIEMKALEKAFAFSRQERGAHYRLGSVKACLGHGEAASGMAQIIKTVLQLRSKMIFPTPQPSFLNPSIEFDKLPFTLQTELCDWEELRIAGKAMPRRAGVNSFGAGGVNAHVIIEEFIASPGSLPLSEPVIFVLSTKTNQALSEYKKEWQAYLKAHQDINLLSLAYTLQTGREPMKHRFACVADSVDQLIANLDQDFKDNAQTASANEATDAGNGKTADIDTLIAQRNRQALAELWIAGAAIPWKRLYENAMPGKLTMLPTYPFAKRKLWVDATASEKVPNPQAPTSSLSQHSPMPTEADTEEHSREEAGRFIGLDALLSSFSTGLSTTTEPLSSYPGDSVIPTLDEIIGIVRDVLHRVLYLDERDEVDDATNFIELGLTSISIATYVHELNREISLGLPETIVFDHTNIRALGVHIHSLLRSESSLERVE</sequence>
<comment type="subcellular location">
    <subcellularLocation>
        <location evidence="1">Cytoplasm</location>
    </subcellularLocation>
</comment>
<dbReference type="CDD" id="cd00833">
    <property type="entry name" value="PKS"/>
    <property type="match status" value="2"/>
</dbReference>
<name>A0ABV0HE25_9NEIS</name>
<dbReference type="PROSITE" id="PS52019">
    <property type="entry name" value="PKS_MFAS_DH"/>
    <property type="match status" value="1"/>
</dbReference>
<dbReference type="InterPro" id="IPR057326">
    <property type="entry name" value="KR_dom"/>
</dbReference>
<dbReference type="Pfam" id="PF14765">
    <property type="entry name" value="PS-DH"/>
    <property type="match status" value="1"/>
</dbReference>
<dbReference type="InterPro" id="IPR020841">
    <property type="entry name" value="PKS_Beta-ketoAc_synthase_dom"/>
</dbReference>
<dbReference type="InterPro" id="IPR014031">
    <property type="entry name" value="Ketoacyl_synth_C"/>
</dbReference>
<feature type="region of interest" description="Disordered" evidence="9">
    <location>
        <begin position="2202"/>
        <end position="2231"/>
    </location>
</feature>
<evidence type="ECO:0000256" key="6">
    <source>
        <dbReference type="ARBA" id="ARBA00022679"/>
    </source>
</evidence>
<feature type="region of interest" description="Disordered" evidence="9">
    <location>
        <begin position="277"/>
        <end position="298"/>
    </location>
</feature>
<evidence type="ECO:0000259" key="11">
    <source>
        <dbReference type="PROSITE" id="PS52004"/>
    </source>
</evidence>
<dbReference type="SUPFAM" id="SSF47336">
    <property type="entry name" value="ACP-like"/>
    <property type="match status" value="3"/>
</dbReference>
<feature type="domain" description="Ketosynthase family 3 (KS3)" evidence="11">
    <location>
        <begin position="406"/>
        <end position="844"/>
    </location>
</feature>
<dbReference type="Pfam" id="PF00550">
    <property type="entry name" value="PP-binding"/>
    <property type="match status" value="3"/>
</dbReference>
<dbReference type="Proteomes" id="UP001438292">
    <property type="component" value="Unassembled WGS sequence"/>
</dbReference>
<evidence type="ECO:0000256" key="3">
    <source>
        <dbReference type="ARBA" id="ARBA00022450"/>
    </source>
</evidence>
<evidence type="ECO:0000256" key="2">
    <source>
        <dbReference type="ARBA" id="ARBA00004792"/>
    </source>
</evidence>
<feature type="compositionally biased region" description="Polar residues" evidence="9">
    <location>
        <begin position="2208"/>
        <end position="2218"/>
    </location>
</feature>
<dbReference type="InterPro" id="IPR049551">
    <property type="entry name" value="PKS_DH_C"/>
</dbReference>
<evidence type="ECO:0000256" key="1">
    <source>
        <dbReference type="ARBA" id="ARBA00004496"/>
    </source>
</evidence>
<evidence type="ECO:0000259" key="12">
    <source>
        <dbReference type="PROSITE" id="PS52019"/>
    </source>
</evidence>
<dbReference type="Pfam" id="PF00109">
    <property type="entry name" value="ketoacyl-synt"/>
    <property type="match status" value="2"/>
</dbReference>
<feature type="domain" description="Carrier" evidence="10">
    <location>
        <begin position="2270"/>
        <end position="2345"/>
    </location>
</feature>
<dbReference type="Gene3D" id="3.40.50.720">
    <property type="entry name" value="NAD(P)-binding Rossmann-like Domain"/>
    <property type="match status" value="1"/>
</dbReference>
<dbReference type="Gene3D" id="3.40.47.10">
    <property type="match status" value="2"/>
</dbReference>
<dbReference type="InterPro" id="IPR016039">
    <property type="entry name" value="Thiolase-like"/>
</dbReference>
<protein>
    <submittedName>
        <fullName evidence="13">SDR family NAD(P)-dependent oxidoreductase</fullName>
    </submittedName>
</protein>
<feature type="active site" description="Proton acceptor; for dehydratase activity" evidence="8">
    <location>
        <position position="17"/>
    </location>
</feature>
<dbReference type="InterPro" id="IPR009081">
    <property type="entry name" value="PP-bd_ACP"/>
</dbReference>
<dbReference type="SUPFAM" id="SSF53901">
    <property type="entry name" value="Thiolase-like"/>
    <property type="match status" value="2"/>
</dbReference>
<accession>A0ABV0HE25</accession>
<organism evidence="13 14">
    <name type="scientific">Chromobacterium piscinae</name>
    <dbReference type="NCBI Taxonomy" id="686831"/>
    <lineage>
        <taxon>Bacteria</taxon>
        <taxon>Pseudomonadati</taxon>
        <taxon>Pseudomonadota</taxon>
        <taxon>Betaproteobacteria</taxon>
        <taxon>Neisseriales</taxon>
        <taxon>Chromobacteriaceae</taxon>
        <taxon>Chromobacterium</taxon>
    </lineage>
</organism>
<dbReference type="InterPro" id="IPR036291">
    <property type="entry name" value="NAD(P)-bd_dom_sf"/>
</dbReference>